<accession>A0A067PKK6</accession>
<reference evidence="3" key="1">
    <citation type="journal article" date="2014" name="Proc. Natl. Acad. Sci. U.S.A.">
        <title>Extensive sampling of basidiomycete genomes demonstrates inadequacy of the white-rot/brown-rot paradigm for wood decay fungi.</title>
        <authorList>
            <person name="Riley R."/>
            <person name="Salamov A.A."/>
            <person name="Brown D.W."/>
            <person name="Nagy L.G."/>
            <person name="Floudas D."/>
            <person name="Held B.W."/>
            <person name="Levasseur A."/>
            <person name="Lombard V."/>
            <person name="Morin E."/>
            <person name="Otillar R."/>
            <person name="Lindquist E.A."/>
            <person name="Sun H."/>
            <person name="LaButti K.M."/>
            <person name="Schmutz J."/>
            <person name="Jabbour D."/>
            <person name="Luo H."/>
            <person name="Baker S.E."/>
            <person name="Pisabarro A.G."/>
            <person name="Walton J.D."/>
            <person name="Blanchette R.A."/>
            <person name="Henrissat B."/>
            <person name="Martin F."/>
            <person name="Cullen D."/>
            <person name="Hibbett D.S."/>
            <person name="Grigoriev I.V."/>
        </authorList>
    </citation>
    <scope>NUCLEOTIDE SEQUENCE [LARGE SCALE GENOMIC DNA]</scope>
    <source>
        <strain evidence="3">MUCL 33604</strain>
    </source>
</reference>
<sequence>MYRSLPAAACLFLNSRCLGVLGDWTEEAYRICIYDMDSGSSVSSQLHYTLPADVESRIQASIIGDRLYLLVGEVDHLSICHFAMQGLISGVNPPNAMMVGAFTETQIHRCFQNLGLHSRGVMAVSVSFNGPGMIIHFWPTSSTSTLNHQLTFTNAVETTLSEPAISNRNGVETLVKAFVPMI</sequence>
<feature type="chain" id="PRO_5001643214" description="Cleavage/polyadenylation specificity factor A subunit N-terminal domain-containing protein" evidence="1">
    <location>
        <begin position="23"/>
        <end position="182"/>
    </location>
</feature>
<dbReference type="InParanoid" id="A0A067PKK6"/>
<dbReference type="AlphaFoldDB" id="A0A067PKK6"/>
<evidence type="ECO:0000313" key="3">
    <source>
        <dbReference type="Proteomes" id="UP000027265"/>
    </source>
</evidence>
<dbReference type="Proteomes" id="UP000027265">
    <property type="component" value="Unassembled WGS sequence"/>
</dbReference>
<name>A0A067PKK6_9AGAM</name>
<keyword evidence="3" id="KW-1185">Reference proteome</keyword>
<evidence type="ECO:0000313" key="2">
    <source>
        <dbReference type="EMBL" id="KDQ51542.1"/>
    </source>
</evidence>
<dbReference type="HOGENOM" id="CLU_1482191_0_0_1"/>
<proteinExistence type="predicted"/>
<dbReference type="EMBL" id="KL197747">
    <property type="protein sequence ID" value="KDQ51542.1"/>
    <property type="molecule type" value="Genomic_DNA"/>
</dbReference>
<evidence type="ECO:0000256" key="1">
    <source>
        <dbReference type="SAM" id="SignalP"/>
    </source>
</evidence>
<gene>
    <name evidence="2" type="ORF">JAAARDRAFT_81382</name>
</gene>
<keyword evidence="1" id="KW-0732">Signal</keyword>
<feature type="signal peptide" evidence="1">
    <location>
        <begin position="1"/>
        <end position="22"/>
    </location>
</feature>
<evidence type="ECO:0008006" key="4">
    <source>
        <dbReference type="Google" id="ProtNLM"/>
    </source>
</evidence>
<organism evidence="2 3">
    <name type="scientific">Jaapia argillacea MUCL 33604</name>
    <dbReference type="NCBI Taxonomy" id="933084"/>
    <lineage>
        <taxon>Eukaryota</taxon>
        <taxon>Fungi</taxon>
        <taxon>Dikarya</taxon>
        <taxon>Basidiomycota</taxon>
        <taxon>Agaricomycotina</taxon>
        <taxon>Agaricomycetes</taxon>
        <taxon>Agaricomycetidae</taxon>
        <taxon>Jaapiales</taxon>
        <taxon>Jaapiaceae</taxon>
        <taxon>Jaapia</taxon>
    </lineage>
</organism>
<protein>
    <recommendedName>
        <fullName evidence="4">Cleavage/polyadenylation specificity factor A subunit N-terminal domain-containing protein</fullName>
    </recommendedName>
</protein>